<feature type="domain" description="C2H2-type" evidence="2">
    <location>
        <begin position="587"/>
        <end position="614"/>
    </location>
</feature>
<gene>
    <name evidence="3" type="ORF">EG68_08211</name>
</gene>
<comment type="caution">
    <text evidence="3">The sequence shown here is derived from an EMBL/GenBank/DDBJ whole genome shotgun (WGS) entry which is preliminary data.</text>
</comment>
<feature type="compositionally biased region" description="Basic and acidic residues" evidence="1">
    <location>
        <begin position="699"/>
        <end position="714"/>
    </location>
</feature>
<reference evidence="3" key="1">
    <citation type="submission" date="2019-07" db="EMBL/GenBank/DDBJ databases">
        <title>Annotation for the trematode Paragonimus miyazaki's.</title>
        <authorList>
            <person name="Choi Y.-J."/>
        </authorList>
    </citation>
    <scope>NUCLEOTIDE SEQUENCE</scope>
    <source>
        <strain evidence="3">Japan</strain>
    </source>
</reference>
<sequence>MRRSEHDYPISQGSPKSQDSHLIYAQSHTDVTKVPGTLPISPNTFPASIAFTGLSVPILPVTSLVTSIPNVMTSENERESIFHPPYLSGVGLPVSNCPIGSSMAAAALSTFPHHNVDAVTAAALASNQWNNPLHQLANPALSKGTPGIPNSSTVLLTTSPNASSLLSSGSGMPRKSPNQMRVLCDICNKWICNKYFLRTHKANKHGITDVMQNSLETGRSNLLRSNLHPHSPMHTPYRRGLPAIAESLDGLPKETSDFLVPSEATNSNAPSLSGGDMMYKTSHLSIKPETIDFKSEASLTTLESLTQAWKMSYDQSAHTTQACAPFVTRFPIALPPFVNPAFALPGLVAPPLLNPFTPIGLTNPNLFPVTSNPTAAQSQNMVHSEEAEKQSCSESSSNSRASRVLEISKLGGMEESGNECRLPLNLSLKGLADKASSNDSMDKIGNFGLQQRSRMTGCFTSQRYQALKCLRRARSIHYNQTGKMRQSEIPFETKMNTKSNKSRGTAGFRSDDVCISHRMKKSPKQRHSHSWTSSKMLRTDTQEFDDFFCQPCPPALSPVLKFDSDLTHSNSQAAEHNEATSNMNTNFSCPLCPLTTSNDFTTLNLLLQHLSLTHGNHTSVPLERSVSTTWPPPNSVISSVDSPALKASWQPPAPPPIAFHISQLATSSQMNDSPSNGDLTPFQSMTSIALNAVNVLDKNPESNVDSKFDRKDSDPTSSETCLRDIHIQERLHRPLFIPVNSFAETLSSM</sequence>
<evidence type="ECO:0000256" key="1">
    <source>
        <dbReference type="SAM" id="MobiDB-lite"/>
    </source>
</evidence>
<feature type="compositionally biased region" description="Polar residues" evidence="1">
    <location>
        <begin position="371"/>
        <end position="382"/>
    </location>
</feature>
<organism evidence="3 4">
    <name type="scientific">Paragonimus skrjabini miyazakii</name>
    <dbReference type="NCBI Taxonomy" id="59628"/>
    <lineage>
        <taxon>Eukaryota</taxon>
        <taxon>Metazoa</taxon>
        <taxon>Spiralia</taxon>
        <taxon>Lophotrochozoa</taxon>
        <taxon>Platyhelminthes</taxon>
        <taxon>Trematoda</taxon>
        <taxon>Digenea</taxon>
        <taxon>Plagiorchiida</taxon>
        <taxon>Troglotremata</taxon>
        <taxon>Troglotrematidae</taxon>
        <taxon>Paragonimus</taxon>
    </lineage>
</organism>
<dbReference type="InterPro" id="IPR013087">
    <property type="entry name" value="Znf_C2H2_type"/>
</dbReference>
<evidence type="ECO:0000313" key="4">
    <source>
        <dbReference type="Proteomes" id="UP000822476"/>
    </source>
</evidence>
<evidence type="ECO:0000259" key="2">
    <source>
        <dbReference type="SMART" id="SM00355"/>
    </source>
</evidence>
<dbReference type="Proteomes" id="UP000822476">
    <property type="component" value="Unassembled WGS sequence"/>
</dbReference>
<accession>A0A8S9YE38</accession>
<evidence type="ECO:0000313" key="3">
    <source>
        <dbReference type="EMBL" id="KAF7233413.1"/>
    </source>
</evidence>
<dbReference type="AlphaFoldDB" id="A0A8S9YE38"/>
<feature type="domain" description="C2H2-type" evidence="2">
    <location>
        <begin position="182"/>
        <end position="205"/>
    </location>
</feature>
<dbReference type="SMART" id="SM00355">
    <property type="entry name" value="ZnF_C2H2"/>
    <property type="match status" value="2"/>
</dbReference>
<dbReference type="EMBL" id="JTDE01021088">
    <property type="protein sequence ID" value="KAF7233413.1"/>
    <property type="molecule type" value="Genomic_DNA"/>
</dbReference>
<feature type="region of interest" description="Disordered" evidence="1">
    <location>
        <begin position="371"/>
        <end position="400"/>
    </location>
</feature>
<name>A0A8S9YE38_9TREM</name>
<protein>
    <recommendedName>
        <fullName evidence="2">C2H2-type domain-containing protein</fullName>
    </recommendedName>
</protein>
<proteinExistence type="predicted"/>
<keyword evidence="4" id="KW-1185">Reference proteome</keyword>
<feature type="region of interest" description="Disordered" evidence="1">
    <location>
        <begin position="699"/>
        <end position="719"/>
    </location>
</feature>
<dbReference type="OrthoDB" id="10020956at2759"/>